<dbReference type="EMBL" id="CYZU01000077">
    <property type="protein sequence ID" value="CUP29099.1"/>
    <property type="molecule type" value="Genomic_DNA"/>
</dbReference>
<comment type="subcellular location">
    <subcellularLocation>
        <location evidence="9">Cytoplasm</location>
    </subcellularLocation>
</comment>
<keyword evidence="3 9" id="KW-0548">Nucleotidyltransferase</keyword>
<comment type="similarity">
    <text evidence="9">Belongs to the bacterial CoaD family.</text>
</comment>
<dbReference type="NCBIfam" id="TIGR00125">
    <property type="entry name" value="cyt_tran_rel"/>
    <property type="match status" value="1"/>
</dbReference>
<reference evidence="11 12" key="1">
    <citation type="submission" date="2015-09" db="EMBL/GenBank/DDBJ databases">
        <authorList>
            <consortium name="Pathogen Informatics"/>
        </authorList>
    </citation>
    <scope>NUCLEOTIDE SEQUENCE [LARGE SCALE GENOMIC DNA]</scope>
    <source>
        <strain evidence="11 12">2789STDY5834876</strain>
    </source>
</reference>
<keyword evidence="1 9" id="KW-0963">Cytoplasm</keyword>
<feature type="binding site" evidence="9">
    <location>
        <begin position="10"/>
        <end position="11"/>
    </location>
    <ligand>
        <name>ATP</name>
        <dbReference type="ChEBI" id="CHEBI:30616"/>
    </ligand>
</feature>
<dbReference type="Proteomes" id="UP000095544">
    <property type="component" value="Unassembled WGS sequence"/>
</dbReference>
<evidence type="ECO:0000256" key="7">
    <source>
        <dbReference type="ARBA" id="ARBA00022993"/>
    </source>
</evidence>
<comment type="catalytic activity">
    <reaction evidence="8 9">
        <text>(R)-4'-phosphopantetheine + ATP + H(+) = 3'-dephospho-CoA + diphosphate</text>
        <dbReference type="Rhea" id="RHEA:19801"/>
        <dbReference type="ChEBI" id="CHEBI:15378"/>
        <dbReference type="ChEBI" id="CHEBI:30616"/>
        <dbReference type="ChEBI" id="CHEBI:33019"/>
        <dbReference type="ChEBI" id="CHEBI:57328"/>
        <dbReference type="ChEBI" id="CHEBI:61723"/>
        <dbReference type="EC" id="2.7.7.3"/>
    </reaction>
</comment>
<name>A0A174M5Q2_9FIRM</name>
<dbReference type="GO" id="GO:0004595">
    <property type="term" value="F:pantetheine-phosphate adenylyltransferase activity"/>
    <property type="evidence" value="ECO:0007669"/>
    <property type="project" value="UniProtKB-UniRule"/>
</dbReference>
<dbReference type="PANTHER" id="PTHR21342:SF1">
    <property type="entry name" value="PHOSPHOPANTETHEINE ADENYLYLTRANSFERASE"/>
    <property type="match status" value="1"/>
</dbReference>
<dbReference type="GO" id="GO:0015937">
    <property type="term" value="P:coenzyme A biosynthetic process"/>
    <property type="evidence" value="ECO:0007669"/>
    <property type="project" value="UniProtKB-UniRule"/>
</dbReference>
<comment type="pathway">
    <text evidence="9">Cofactor biosynthesis; coenzyme A biosynthesis; CoA from (R)-pantothenate: step 4/5.</text>
</comment>
<sequence length="173" mass="20063">MYNTAIYPGTFDPFTNGHLDIVKKSAKIFNEVYVVIGINNKKIRTYDIDDMRQAVEETLAECRLDNCKVIIYNGLIGQFTQDNNIDYMVRGLRNNMDYFYEENIAEVNKLINPEIEYVYFRADNVALSSSMVKELNGYGQDVSKYVPEPVFRVMKRYGEQAGQEKDRPTKPLL</sequence>
<dbReference type="HAMAP" id="MF_00151">
    <property type="entry name" value="PPAT_bact"/>
    <property type="match status" value="1"/>
</dbReference>
<keyword evidence="6 9" id="KW-0460">Magnesium</keyword>
<dbReference type="NCBIfam" id="TIGR01510">
    <property type="entry name" value="coaD_prev_kdtB"/>
    <property type="match status" value="1"/>
</dbReference>
<keyword evidence="4 9" id="KW-0547">Nucleotide-binding</keyword>
<dbReference type="SUPFAM" id="SSF52374">
    <property type="entry name" value="Nucleotidylyl transferase"/>
    <property type="match status" value="1"/>
</dbReference>
<evidence type="ECO:0000256" key="6">
    <source>
        <dbReference type="ARBA" id="ARBA00022842"/>
    </source>
</evidence>
<evidence type="ECO:0000256" key="1">
    <source>
        <dbReference type="ARBA" id="ARBA00022490"/>
    </source>
</evidence>
<protein>
    <recommendedName>
        <fullName evidence="9">Phosphopantetheine adenylyltransferase</fullName>
        <ecNumber evidence="9">2.7.7.3</ecNumber>
    </recommendedName>
    <alternativeName>
        <fullName evidence="9">Dephospho-CoA pyrophosphorylase</fullName>
    </alternativeName>
    <alternativeName>
        <fullName evidence="9">Pantetheine-phosphate adenylyltransferase</fullName>
        <shortName evidence="9">PPAT</shortName>
    </alternativeName>
</protein>
<dbReference type="GO" id="GO:0005737">
    <property type="term" value="C:cytoplasm"/>
    <property type="evidence" value="ECO:0007669"/>
    <property type="project" value="UniProtKB-SubCell"/>
</dbReference>
<evidence type="ECO:0000256" key="2">
    <source>
        <dbReference type="ARBA" id="ARBA00022679"/>
    </source>
</evidence>
<dbReference type="AlphaFoldDB" id="A0A174M5Q2"/>
<dbReference type="STRING" id="39482.ERS852491_04766"/>
<dbReference type="InterPro" id="IPR014729">
    <property type="entry name" value="Rossmann-like_a/b/a_fold"/>
</dbReference>
<feature type="binding site" evidence="9">
    <location>
        <begin position="91"/>
        <end position="93"/>
    </location>
    <ligand>
        <name>ATP</name>
        <dbReference type="ChEBI" id="CHEBI:30616"/>
    </ligand>
</feature>
<comment type="function">
    <text evidence="9">Reversibly transfers an adenylyl group from ATP to 4'-phosphopantetheine, yielding dephospho-CoA (dPCoA) and pyrophosphate.</text>
</comment>
<feature type="binding site" evidence="9">
    <location>
        <position position="90"/>
    </location>
    <ligand>
        <name>substrate</name>
    </ligand>
</feature>
<keyword evidence="7 9" id="KW-0173">Coenzyme A biosynthesis</keyword>
<evidence type="ECO:0000256" key="4">
    <source>
        <dbReference type="ARBA" id="ARBA00022741"/>
    </source>
</evidence>
<feature type="site" description="Transition state stabilizer" evidence="9">
    <location>
        <position position="18"/>
    </location>
</feature>
<evidence type="ECO:0000256" key="9">
    <source>
        <dbReference type="HAMAP-Rule" id="MF_00151"/>
    </source>
</evidence>
<organism evidence="11 12">
    <name type="scientific">Faecalicatena contorta</name>
    <dbReference type="NCBI Taxonomy" id="39482"/>
    <lineage>
        <taxon>Bacteria</taxon>
        <taxon>Bacillati</taxon>
        <taxon>Bacillota</taxon>
        <taxon>Clostridia</taxon>
        <taxon>Lachnospirales</taxon>
        <taxon>Lachnospiraceae</taxon>
        <taxon>Faecalicatena</taxon>
    </lineage>
</organism>
<evidence type="ECO:0000256" key="3">
    <source>
        <dbReference type="ARBA" id="ARBA00022695"/>
    </source>
</evidence>
<evidence type="ECO:0000256" key="5">
    <source>
        <dbReference type="ARBA" id="ARBA00022840"/>
    </source>
</evidence>
<evidence type="ECO:0000259" key="10">
    <source>
        <dbReference type="Pfam" id="PF01467"/>
    </source>
</evidence>
<dbReference type="RefSeq" id="WP_050642520.1">
    <property type="nucleotide sequence ID" value="NZ_CABKUE010000009.1"/>
</dbReference>
<dbReference type="InterPro" id="IPR001980">
    <property type="entry name" value="PPAT"/>
</dbReference>
<feature type="domain" description="Cytidyltransferase-like" evidence="10">
    <location>
        <begin position="6"/>
        <end position="134"/>
    </location>
</feature>
<gene>
    <name evidence="11" type="primary">coaD_2</name>
    <name evidence="9" type="synonym">coaD</name>
    <name evidence="11" type="ORF">ERS852491_04766</name>
</gene>
<dbReference type="PANTHER" id="PTHR21342">
    <property type="entry name" value="PHOSPHOPANTETHEINE ADENYLYLTRANSFERASE"/>
    <property type="match status" value="1"/>
</dbReference>
<dbReference type="EC" id="2.7.7.3" evidence="9"/>
<accession>A0A174M5Q2</accession>
<comment type="caution">
    <text evidence="9">Lacks conserved residue(s) required for the propagation of feature annotation.</text>
</comment>
<evidence type="ECO:0000313" key="12">
    <source>
        <dbReference type="Proteomes" id="UP000095544"/>
    </source>
</evidence>
<comment type="subunit">
    <text evidence="9">Homohexamer.</text>
</comment>
<evidence type="ECO:0000256" key="8">
    <source>
        <dbReference type="ARBA" id="ARBA00029346"/>
    </source>
</evidence>
<feature type="binding site" evidence="9">
    <location>
        <position position="42"/>
    </location>
    <ligand>
        <name>substrate</name>
    </ligand>
</feature>
<feature type="binding site" evidence="9">
    <location>
        <position position="101"/>
    </location>
    <ligand>
        <name>ATP</name>
        <dbReference type="ChEBI" id="CHEBI:30616"/>
    </ligand>
</feature>
<feature type="binding site" evidence="9">
    <location>
        <position position="10"/>
    </location>
    <ligand>
        <name>substrate</name>
    </ligand>
</feature>
<dbReference type="OrthoDB" id="9802794at2"/>
<feature type="binding site" evidence="9">
    <location>
        <position position="76"/>
    </location>
    <ligand>
        <name>substrate</name>
    </ligand>
</feature>
<dbReference type="GO" id="GO:0005524">
    <property type="term" value="F:ATP binding"/>
    <property type="evidence" value="ECO:0007669"/>
    <property type="project" value="UniProtKB-KW"/>
</dbReference>
<proteinExistence type="inferred from homology"/>
<dbReference type="Gene3D" id="3.40.50.620">
    <property type="entry name" value="HUPs"/>
    <property type="match status" value="1"/>
</dbReference>
<dbReference type="Pfam" id="PF01467">
    <property type="entry name" value="CTP_transf_like"/>
    <property type="match status" value="1"/>
</dbReference>
<evidence type="ECO:0000313" key="11">
    <source>
        <dbReference type="EMBL" id="CUP29099.1"/>
    </source>
</evidence>
<dbReference type="InterPro" id="IPR004821">
    <property type="entry name" value="Cyt_trans-like"/>
</dbReference>
<comment type="cofactor">
    <cofactor evidence="9">
        <name>Mg(2+)</name>
        <dbReference type="ChEBI" id="CHEBI:18420"/>
    </cofactor>
</comment>
<feature type="binding site" evidence="9">
    <location>
        <position position="18"/>
    </location>
    <ligand>
        <name>ATP</name>
        <dbReference type="ChEBI" id="CHEBI:30616"/>
    </ligand>
</feature>
<keyword evidence="2 9" id="KW-0808">Transferase</keyword>
<keyword evidence="5 9" id="KW-0067">ATP-binding</keyword>
<dbReference type="PRINTS" id="PR01020">
    <property type="entry name" value="LPSBIOSNTHSS"/>
</dbReference>
<dbReference type="UniPathway" id="UPA00241">
    <property type="reaction ID" value="UER00355"/>
</dbReference>